<accession>A0A835IGI3</accession>
<dbReference type="EMBL" id="JADFTS010000002">
    <property type="protein sequence ID" value="KAF9618530.1"/>
    <property type="molecule type" value="Genomic_DNA"/>
</dbReference>
<sequence length="311" mass="35211">MDENTAKRKLGFYVSVLVDVDLTQKIPDKIWVEVEGRDIKFWQKVKTEAEKESEHVAEKETDQTQVHDGTEVELNLVAKTSPRNQEQPSERSEDLEVDQSSENLVHEANEPLIEKDAQPITHEELQHEARMGRKQIDPPDCYMSPLKSRVLMEPPDGNLMKSLATDEKLSIEGCTFDKQTTTLAAAMYKDEPESRTNIGNQPGENTLKKELWREFEAASLSSNVLRLDASVFRDTSRKGFLDRLEKVCEDMSSEPEDNIFILLVGRSRASHLRPFSIKQTLIPAIDIQRAATEPPYPDPITTTSYPASSSP</sequence>
<organism evidence="2 3">
    <name type="scientific">Coptis chinensis</name>
    <dbReference type="NCBI Taxonomy" id="261450"/>
    <lineage>
        <taxon>Eukaryota</taxon>
        <taxon>Viridiplantae</taxon>
        <taxon>Streptophyta</taxon>
        <taxon>Embryophyta</taxon>
        <taxon>Tracheophyta</taxon>
        <taxon>Spermatophyta</taxon>
        <taxon>Magnoliopsida</taxon>
        <taxon>Ranunculales</taxon>
        <taxon>Ranunculaceae</taxon>
        <taxon>Coptidoideae</taxon>
        <taxon>Coptis</taxon>
    </lineage>
</organism>
<evidence type="ECO:0000256" key="1">
    <source>
        <dbReference type="SAM" id="MobiDB-lite"/>
    </source>
</evidence>
<feature type="region of interest" description="Disordered" evidence="1">
    <location>
        <begin position="291"/>
        <end position="311"/>
    </location>
</feature>
<gene>
    <name evidence="2" type="ORF">IFM89_002225</name>
</gene>
<proteinExistence type="predicted"/>
<dbReference type="OrthoDB" id="1933187at2759"/>
<protein>
    <submittedName>
        <fullName evidence="2">Uncharacterized protein</fullName>
    </submittedName>
</protein>
<dbReference type="PANTHER" id="PTHR37238">
    <property type="entry name" value="OS05G0532500 PROTEIN"/>
    <property type="match status" value="1"/>
</dbReference>
<reference evidence="2 3" key="1">
    <citation type="submission" date="2020-10" db="EMBL/GenBank/DDBJ databases">
        <title>The Coptis chinensis genome and diversification of protoberbering-type alkaloids.</title>
        <authorList>
            <person name="Wang B."/>
            <person name="Shu S."/>
            <person name="Song C."/>
            <person name="Liu Y."/>
        </authorList>
    </citation>
    <scope>NUCLEOTIDE SEQUENCE [LARGE SCALE GENOMIC DNA]</scope>
    <source>
        <strain evidence="2">HL-2020</strain>
        <tissue evidence="2">Leaf</tissue>
    </source>
</reference>
<feature type="region of interest" description="Disordered" evidence="1">
    <location>
        <begin position="47"/>
        <end position="100"/>
    </location>
</feature>
<feature type="compositionally biased region" description="Basic and acidic residues" evidence="1">
    <location>
        <begin position="47"/>
        <end position="62"/>
    </location>
</feature>
<evidence type="ECO:0000313" key="3">
    <source>
        <dbReference type="Proteomes" id="UP000631114"/>
    </source>
</evidence>
<feature type="compositionally biased region" description="Polar residues" evidence="1">
    <location>
        <begin position="300"/>
        <end position="311"/>
    </location>
</feature>
<dbReference type="AlphaFoldDB" id="A0A835IGI3"/>
<comment type="caution">
    <text evidence="2">The sequence shown here is derived from an EMBL/GenBank/DDBJ whole genome shotgun (WGS) entry which is preliminary data.</text>
</comment>
<dbReference type="PANTHER" id="PTHR37238:SF1">
    <property type="entry name" value="OS05G0532500 PROTEIN"/>
    <property type="match status" value="1"/>
</dbReference>
<dbReference type="Proteomes" id="UP000631114">
    <property type="component" value="Unassembled WGS sequence"/>
</dbReference>
<evidence type="ECO:0000313" key="2">
    <source>
        <dbReference type="EMBL" id="KAF9618530.1"/>
    </source>
</evidence>
<name>A0A835IGI3_9MAGN</name>
<keyword evidence="3" id="KW-1185">Reference proteome</keyword>